<keyword evidence="1 6" id="KW-0645">Protease</keyword>
<evidence type="ECO:0000259" key="8">
    <source>
        <dbReference type="Pfam" id="PF01435"/>
    </source>
</evidence>
<keyword evidence="5 6" id="KW-0482">Metalloprotease</keyword>
<dbReference type="GO" id="GO:0051603">
    <property type="term" value="P:proteolysis involved in protein catabolic process"/>
    <property type="evidence" value="ECO:0007669"/>
    <property type="project" value="TreeGrafter"/>
</dbReference>
<dbReference type="AlphaFoldDB" id="A0A246GEH4"/>
<evidence type="ECO:0000256" key="5">
    <source>
        <dbReference type="ARBA" id="ARBA00023049"/>
    </source>
</evidence>
<dbReference type="GO" id="GO:0046872">
    <property type="term" value="F:metal ion binding"/>
    <property type="evidence" value="ECO:0007669"/>
    <property type="project" value="UniProtKB-KW"/>
</dbReference>
<keyword evidence="7" id="KW-1133">Transmembrane helix</keyword>
<organism evidence="9 10">
    <name type="scientific">Flavobacterium columnare</name>
    <dbReference type="NCBI Taxonomy" id="996"/>
    <lineage>
        <taxon>Bacteria</taxon>
        <taxon>Pseudomonadati</taxon>
        <taxon>Bacteroidota</taxon>
        <taxon>Flavobacteriia</taxon>
        <taxon>Flavobacteriales</taxon>
        <taxon>Flavobacteriaceae</taxon>
        <taxon>Flavobacterium</taxon>
    </lineage>
</organism>
<dbReference type="Proteomes" id="UP000198034">
    <property type="component" value="Unassembled WGS sequence"/>
</dbReference>
<evidence type="ECO:0000256" key="2">
    <source>
        <dbReference type="ARBA" id="ARBA00022723"/>
    </source>
</evidence>
<sequence>MIVTKVQAVYYDGVSSKPHHIELFLDRKKNCLYFENEGKGWLNWSIHEVKLTSQSNLVSLHYNLDISQSIQITDQKFIKDFKQYLSDNRQLDWYQKVGKLNLGVLLSVAIVLFVFIIISYLYVVPWFGEKAAILLPESFDDELGKSAFHHFILTENKNQKESKLLQEFSDNLNLNNTKKLHLTVVNSPIVNAFALPDGNVVVYKRMLDKISTYEELAALIGHETAHINNRHSVKLLCRDLSGYLFLSAILGDINGIMSIIGQHADSLYSLSFSRNFEKESDEEGFKLMLANKINPRGMIKLFEALEEEEHQEGINVPEFLSSHPITQDRIKTIQKLISSKQYNFKKNKKLESIFNQLKQEDHSK</sequence>
<keyword evidence="7" id="KW-0812">Transmembrane</keyword>
<evidence type="ECO:0000256" key="7">
    <source>
        <dbReference type="SAM" id="Phobius"/>
    </source>
</evidence>
<protein>
    <recommendedName>
        <fullName evidence="8">Peptidase M48 domain-containing protein</fullName>
    </recommendedName>
</protein>
<name>A0A246GEH4_9FLAO</name>
<proteinExistence type="inferred from homology"/>
<dbReference type="InterPro" id="IPR051156">
    <property type="entry name" value="Mito/Outer_Membr_Metalloprot"/>
</dbReference>
<feature type="transmembrane region" description="Helical" evidence="7">
    <location>
        <begin position="100"/>
        <end position="123"/>
    </location>
</feature>
<comment type="caution">
    <text evidence="9">The sequence shown here is derived from an EMBL/GenBank/DDBJ whole genome shotgun (WGS) entry which is preliminary data.</text>
</comment>
<keyword evidence="3 6" id="KW-0378">Hydrolase</keyword>
<dbReference type="Gene3D" id="3.30.2010.10">
    <property type="entry name" value="Metalloproteases ('zincins'), catalytic domain"/>
    <property type="match status" value="1"/>
</dbReference>
<accession>A0A246GEH4</accession>
<evidence type="ECO:0000313" key="10">
    <source>
        <dbReference type="Proteomes" id="UP000198034"/>
    </source>
</evidence>
<dbReference type="InterPro" id="IPR001915">
    <property type="entry name" value="Peptidase_M48"/>
</dbReference>
<feature type="domain" description="Peptidase M48" evidence="8">
    <location>
        <begin position="159"/>
        <end position="336"/>
    </location>
</feature>
<reference evidence="9 10" key="1">
    <citation type="journal article" date="2017" name="Infect. Genet. Evol.">
        <title>Comparative genome analysis of fish pathogen Flavobacterium columnare reveals extensive sequence diversity within the species.</title>
        <authorList>
            <person name="Kayansamruaj P."/>
            <person name="Dong H.T."/>
            <person name="Hirono I."/>
            <person name="Kondo H."/>
            <person name="Senapin S."/>
            <person name="Rodkhum C."/>
        </authorList>
    </citation>
    <scope>NUCLEOTIDE SEQUENCE [LARGE SCALE GENOMIC DNA]</scope>
    <source>
        <strain evidence="9 10">1214</strain>
    </source>
</reference>
<evidence type="ECO:0000256" key="3">
    <source>
        <dbReference type="ARBA" id="ARBA00022801"/>
    </source>
</evidence>
<dbReference type="GO" id="GO:0016020">
    <property type="term" value="C:membrane"/>
    <property type="evidence" value="ECO:0007669"/>
    <property type="project" value="TreeGrafter"/>
</dbReference>
<evidence type="ECO:0000313" key="9">
    <source>
        <dbReference type="EMBL" id="OWP78928.1"/>
    </source>
</evidence>
<dbReference type="PANTHER" id="PTHR22726:SF1">
    <property type="entry name" value="METALLOENDOPEPTIDASE OMA1, MITOCHONDRIAL"/>
    <property type="match status" value="1"/>
</dbReference>
<comment type="cofactor">
    <cofactor evidence="6">
        <name>Zn(2+)</name>
        <dbReference type="ChEBI" id="CHEBI:29105"/>
    </cofactor>
    <text evidence="6">Binds 1 zinc ion per subunit.</text>
</comment>
<evidence type="ECO:0000256" key="4">
    <source>
        <dbReference type="ARBA" id="ARBA00022833"/>
    </source>
</evidence>
<dbReference type="EMBL" id="MTCY01000007">
    <property type="protein sequence ID" value="OWP78928.1"/>
    <property type="molecule type" value="Genomic_DNA"/>
</dbReference>
<dbReference type="CDD" id="cd07332">
    <property type="entry name" value="M48C_Oma1_like"/>
    <property type="match status" value="1"/>
</dbReference>
<keyword evidence="7" id="KW-0472">Membrane</keyword>
<dbReference type="Pfam" id="PF01435">
    <property type="entry name" value="Peptidase_M48"/>
    <property type="match status" value="1"/>
</dbReference>
<dbReference type="PANTHER" id="PTHR22726">
    <property type="entry name" value="METALLOENDOPEPTIDASE OMA1"/>
    <property type="match status" value="1"/>
</dbReference>
<evidence type="ECO:0000256" key="6">
    <source>
        <dbReference type="RuleBase" id="RU003983"/>
    </source>
</evidence>
<evidence type="ECO:0000256" key="1">
    <source>
        <dbReference type="ARBA" id="ARBA00022670"/>
    </source>
</evidence>
<keyword evidence="4 6" id="KW-0862">Zinc</keyword>
<comment type="similarity">
    <text evidence="6">Belongs to the peptidase M48 family.</text>
</comment>
<gene>
    <name evidence="9" type="ORF">BWK62_03965</name>
</gene>
<keyword evidence="2" id="KW-0479">Metal-binding</keyword>
<dbReference type="GO" id="GO:0004222">
    <property type="term" value="F:metalloendopeptidase activity"/>
    <property type="evidence" value="ECO:0007669"/>
    <property type="project" value="InterPro"/>
</dbReference>